<proteinExistence type="predicted"/>
<dbReference type="Proteomes" id="UP000735302">
    <property type="component" value="Unassembled WGS sequence"/>
</dbReference>
<keyword evidence="2" id="KW-1185">Reference proteome</keyword>
<accession>A0AAV3YSE6</accession>
<dbReference type="AlphaFoldDB" id="A0AAV3YSE6"/>
<sequence>MACRKQGHLRLSVIDQAAHGARTYAGGSLQSEDGLAHHCATNAKRPLINLQSFVFTKTTSTPRSSISQVIKSKAEQWQIMFPSDSRPYKSKAIYHLLIPTSVLISDNKTGVPAPPSPAMHSLDSE</sequence>
<organism evidence="1 2">
    <name type="scientific">Plakobranchus ocellatus</name>
    <dbReference type="NCBI Taxonomy" id="259542"/>
    <lineage>
        <taxon>Eukaryota</taxon>
        <taxon>Metazoa</taxon>
        <taxon>Spiralia</taxon>
        <taxon>Lophotrochozoa</taxon>
        <taxon>Mollusca</taxon>
        <taxon>Gastropoda</taxon>
        <taxon>Heterobranchia</taxon>
        <taxon>Euthyneura</taxon>
        <taxon>Panpulmonata</taxon>
        <taxon>Sacoglossa</taxon>
        <taxon>Placobranchoidea</taxon>
        <taxon>Plakobranchidae</taxon>
        <taxon>Plakobranchus</taxon>
    </lineage>
</organism>
<reference evidence="1 2" key="1">
    <citation type="journal article" date="2021" name="Elife">
        <title>Chloroplast acquisition without the gene transfer in kleptoplastic sea slugs, Plakobranchus ocellatus.</title>
        <authorList>
            <person name="Maeda T."/>
            <person name="Takahashi S."/>
            <person name="Yoshida T."/>
            <person name="Shimamura S."/>
            <person name="Takaki Y."/>
            <person name="Nagai Y."/>
            <person name="Toyoda A."/>
            <person name="Suzuki Y."/>
            <person name="Arimoto A."/>
            <person name="Ishii H."/>
            <person name="Satoh N."/>
            <person name="Nishiyama T."/>
            <person name="Hasebe M."/>
            <person name="Maruyama T."/>
            <person name="Minagawa J."/>
            <person name="Obokata J."/>
            <person name="Shigenobu S."/>
        </authorList>
    </citation>
    <scope>NUCLEOTIDE SEQUENCE [LARGE SCALE GENOMIC DNA]</scope>
</reference>
<evidence type="ECO:0000313" key="1">
    <source>
        <dbReference type="EMBL" id="GFN85978.1"/>
    </source>
</evidence>
<comment type="caution">
    <text evidence="1">The sequence shown here is derived from an EMBL/GenBank/DDBJ whole genome shotgun (WGS) entry which is preliminary data.</text>
</comment>
<evidence type="ECO:0000313" key="2">
    <source>
        <dbReference type="Proteomes" id="UP000735302"/>
    </source>
</evidence>
<name>A0AAV3YSE6_9GAST</name>
<gene>
    <name evidence="1" type="ORF">PoB_001248400</name>
</gene>
<dbReference type="EMBL" id="BLXT01001485">
    <property type="protein sequence ID" value="GFN85978.1"/>
    <property type="molecule type" value="Genomic_DNA"/>
</dbReference>
<protein>
    <submittedName>
        <fullName evidence="1">Uncharacterized protein</fullName>
    </submittedName>
</protein>